<organism evidence="2 3">
    <name type="scientific">Streptomyces palmae</name>
    <dbReference type="NCBI Taxonomy" id="1701085"/>
    <lineage>
        <taxon>Bacteria</taxon>
        <taxon>Bacillati</taxon>
        <taxon>Actinomycetota</taxon>
        <taxon>Actinomycetes</taxon>
        <taxon>Kitasatosporales</taxon>
        <taxon>Streptomycetaceae</taxon>
        <taxon>Streptomyces</taxon>
    </lineage>
</organism>
<evidence type="ECO:0008006" key="4">
    <source>
        <dbReference type="Google" id="ProtNLM"/>
    </source>
</evidence>
<evidence type="ECO:0000256" key="1">
    <source>
        <dbReference type="SAM" id="Phobius"/>
    </source>
</evidence>
<dbReference type="AlphaFoldDB" id="A0A4Z0HIT3"/>
<accession>A0A4Z0HIT3</accession>
<sequence>MSSFPLSRRPSMGALSGVLYVLFFVAGLVIAGIVAPSGPLATPYSSDEVLRDYLLADPSALHRSLRLRALFQTLSALGLLAFVPWLTDYVGRHGTSAQAGVVRAAGTVAGALLMLSAGASWTLSMVGSSADLVVSRTVMDLAFITGAAPAVGALGLALWQVSSTARASRTLPVWIAWSGLVLAAVSVLSLLSLVAEPATLLIPVGRFGGFAWITAVSVVLWRRGGAR</sequence>
<evidence type="ECO:0000313" key="2">
    <source>
        <dbReference type="EMBL" id="TGB18079.1"/>
    </source>
</evidence>
<feature type="transmembrane region" description="Helical" evidence="1">
    <location>
        <begin position="200"/>
        <end position="221"/>
    </location>
</feature>
<comment type="caution">
    <text evidence="2">The sequence shown here is derived from an EMBL/GenBank/DDBJ whole genome shotgun (WGS) entry which is preliminary data.</text>
</comment>
<reference evidence="2 3" key="1">
    <citation type="submission" date="2019-03" db="EMBL/GenBank/DDBJ databases">
        <authorList>
            <person name="Gonzalez-Pimentel J.L."/>
        </authorList>
    </citation>
    <scope>NUCLEOTIDE SEQUENCE [LARGE SCALE GENOMIC DNA]</scope>
    <source>
        <strain evidence="2 3">JCM 31289</strain>
    </source>
</reference>
<name>A0A4Z0HIT3_9ACTN</name>
<dbReference type="OrthoDB" id="3628084at2"/>
<keyword evidence="1" id="KW-1133">Transmembrane helix</keyword>
<feature type="transmembrane region" description="Helical" evidence="1">
    <location>
        <begin position="12"/>
        <end position="35"/>
    </location>
</feature>
<evidence type="ECO:0000313" key="3">
    <source>
        <dbReference type="Proteomes" id="UP000297948"/>
    </source>
</evidence>
<feature type="transmembrane region" description="Helical" evidence="1">
    <location>
        <begin position="69"/>
        <end position="89"/>
    </location>
</feature>
<keyword evidence="1" id="KW-0472">Membrane</keyword>
<keyword evidence="1" id="KW-0812">Transmembrane</keyword>
<gene>
    <name evidence="2" type="ORF">E4099_02320</name>
</gene>
<feature type="transmembrane region" description="Helical" evidence="1">
    <location>
        <begin position="101"/>
        <end position="121"/>
    </location>
</feature>
<feature type="transmembrane region" description="Helical" evidence="1">
    <location>
        <begin position="171"/>
        <end position="194"/>
    </location>
</feature>
<dbReference type="EMBL" id="SRID01000010">
    <property type="protein sequence ID" value="TGB18079.1"/>
    <property type="molecule type" value="Genomic_DNA"/>
</dbReference>
<protein>
    <recommendedName>
        <fullName evidence="4">DUF4386 domain-containing protein</fullName>
    </recommendedName>
</protein>
<dbReference type="RefSeq" id="WP_135337200.1">
    <property type="nucleotide sequence ID" value="NZ_JBHLTX010000053.1"/>
</dbReference>
<proteinExistence type="predicted"/>
<feature type="transmembrane region" description="Helical" evidence="1">
    <location>
        <begin position="141"/>
        <end position="159"/>
    </location>
</feature>
<keyword evidence="3" id="KW-1185">Reference proteome</keyword>
<dbReference type="Proteomes" id="UP000297948">
    <property type="component" value="Unassembled WGS sequence"/>
</dbReference>